<dbReference type="KEGG" id="dgo:DGo_PB0266"/>
<reference evidence="1 2" key="1">
    <citation type="journal article" date="2012" name="PLoS ONE">
        <title>Genome sequence and transcriptome analysis of the radioresistant bacterium Deinococcus gobiensis: insights into the extreme environmental adaptations.</title>
        <authorList>
            <person name="Yuan M."/>
            <person name="Chen M."/>
            <person name="Zhang W."/>
            <person name="Lu W."/>
            <person name="Wang J."/>
            <person name="Yang M."/>
            <person name="Zhao P."/>
            <person name="Tang R."/>
            <person name="Li X."/>
            <person name="Hao Y."/>
            <person name="Zhou Z."/>
            <person name="Zhan Y."/>
            <person name="Yu H."/>
            <person name="Teng C."/>
            <person name="Yan Y."/>
            <person name="Ping S."/>
            <person name="Wang Y."/>
            <person name="Lin M."/>
        </authorList>
    </citation>
    <scope>NUCLEOTIDE SEQUENCE [LARGE SCALE GENOMIC DNA]</scope>
    <source>
        <strain evidence="2">DSM 21396 / JCM 16679 / CGMCC 1.7299 / I-0</strain>
        <plasmid evidence="1">P2</plasmid>
    </source>
</reference>
<geneLocation type="plasmid" evidence="1 2">
    <name>P2</name>
</geneLocation>
<evidence type="ECO:0000313" key="2">
    <source>
        <dbReference type="Proteomes" id="UP000007575"/>
    </source>
</evidence>
<dbReference type="AlphaFoldDB" id="H8H1Y8"/>
<organism evidence="1 2">
    <name type="scientific">Deinococcus gobiensis (strain DSM 21396 / JCM 16679 / CGMCC 1.7299 / I-0)</name>
    <dbReference type="NCBI Taxonomy" id="745776"/>
    <lineage>
        <taxon>Bacteria</taxon>
        <taxon>Thermotogati</taxon>
        <taxon>Deinococcota</taxon>
        <taxon>Deinococci</taxon>
        <taxon>Deinococcales</taxon>
        <taxon>Deinococcaceae</taxon>
        <taxon>Deinococcus</taxon>
    </lineage>
</organism>
<sequence>MSSFPSSQDVAQSVKGIVAQELGRIALVRRGQSDPRTPYHQGHLEAIRHIKNALATAPGHRVVDSWTDETCARHERGRSAVRRDDFSAFGQVVFGHLSPTPTQGRPS</sequence>
<gene>
    <name evidence="1" type="ordered locus">DGo_PB0266</name>
</gene>
<evidence type="ECO:0000313" key="1">
    <source>
        <dbReference type="EMBL" id="AFD27535.1"/>
    </source>
</evidence>
<name>H8H1Y8_DEIGI</name>
<keyword evidence="2" id="KW-1185">Reference proteome</keyword>
<accession>H8H1Y8</accession>
<keyword evidence="1" id="KW-0614">Plasmid</keyword>
<proteinExistence type="predicted"/>
<dbReference type="Proteomes" id="UP000007575">
    <property type="component" value="Plasmid P2"/>
</dbReference>
<dbReference type="HOGENOM" id="CLU_2205742_0_0_0"/>
<dbReference type="EMBL" id="CP002193">
    <property type="protein sequence ID" value="AFD27535.1"/>
    <property type="molecule type" value="Genomic_DNA"/>
</dbReference>
<protein>
    <submittedName>
        <fullName evidence="1">Uncharacterized protein</fullName>
    </submittedName>
</protein>